<dbReference type="InterPro" id="IPR036236">
    <property type="entry name" value="Znf_C2H2_sf"/>
</dbReference>
<evidence type="ECO:0000256" key="1">
    <source>
        <dbReference type="PROSITE-ProRule" id="PRU00042"/>
    </source>
</evidence>
<dbReference type="Gene3D" id="3.30.160.60">
    <property type="entry name" value="Classic Zinc Finger"/>
    <property type="match status" value="2"/>
</dbReference>
<keyword evidence="1" id="KW-0479">Metal-binding</keyword>
<dbReference type="Proteomes" id="UP001159364">
    <property type="component" value="Linkage Group LG01"/>
</dbReference>
<gene>
    <name evidence="3" type="ORF">K2173_019931</name>
</gene>
<dbReference type="PANTHER" id="PTHR46869:SF9">
    <property type="entry name" value="C2H2-TYPE DOMAIN-CONTAINING PROTEIN"/>
    <property type="match status" value="1"/>
</dbReference>
<keyword evidence="1" id="KW-0863">Zinc-finger</keyword>
<name>A0AAV8U6J6_9ROSI</name>
<dbReference type="SUPFAM" id="SSF57667">
    <property type="entry name" value="beta-beta-alpha zinc fingers"/>
    <property type="match status" value="2"/>
</dbReference>
<dbReference type="InterPro" id="IPR013087">
    <property type="entry name" value="Znf_C2H2_type"/>
</dbReference>
<proteinExistence type="predicted"/>
<dbReference type="SMART" id="SM00355">
    <property type="entry name" value="ZnF_C2H2"/>
    <property type="match status" value="4"/>
</dbReference>
<accession>A0AAV8U6J6</accession>
<keyword evidence="1" id="KW-0862">Zinc</keyword>
<dbReference type="EMBL" id="JAIWQS010000001">
    <property type="protein sequence ID" value="KAJ8774927.1"/>
    <property type="molecule type" value="Genomic_DNA"/>
</dbReference>
<feature type="domain" description="C2H2-type" evidence="2">
    <location>
        <begin position="412"/>
        <end position="439"/>
    </location>
</feature>
<dbReference type="PANTHER" id="PTHR46869">
    <property type="entry name" value="C2H2-LIKE ZINC FINGER PROTEIN"/>
    <property type="match status" value="1"/>
</dbReference>
<sequence length="496" mass="55189">MKQLKEKKYTCELCKRSFSNGRVLGGHMRSHSTTNPARENGDMVCEGYDLRANPKKSLKLLGLNHNESSSWQETVGGSCCKELKERAQCEECVKGLKSGGSIISHGRVHSCPGRVSGEGIALPETEMVNLVRRKRSKRTRCNSSCALFSSLNESEPGIVTDQEEMEVAISLIMLSRSVYKREGLNTIGQFNNGSDCFESRPLKESEQMRVVDSGVSDSLKKIDFSEYQAEMMCAVKLPKLGEESRYLLLDDVSEEGIHGYPSRILMEAEPTQNLKSETGLNLTGLGLVKSVPKQKFTSNVCDTELMEDSYSKRTSADSESEVPDDCWKRNKFICKICSKTFATYQALGGHQTSHRTVKNLRTVKVKNCQKEVPTSPKAEDFQELEQVRDSQDQVLDGVNFVIHHEPSKSKEFQCLLCFKKFASYQALGGHKKVHLAKARGLRTKPRKQEGSDICNILDMDLSEMLHVQANGDYGLRPCSAGSTPANDMSLIGLLAN</sequence>
<evidence type="ECO:0000313" key="4">
    <source>
        <dbReference type="Proteomes" id="UP001159364"/>
    </source>
</evidence>
<feature type="domain" description="C2H2-type" evidence="2">
    <location>
        <begin position="332"/>
        <end position="359"/>
    </location>
</feature>
<dbReference type="PROSITE" id="PS00028">
    <property type="entry name" value="ZINC_FINGER_C2H2_1"/>
    <property type="match status" value="4"/>
</dbReference>
<comment type="caution">
    <text evidence="3">The sequence shown here is derived from an EMBL/GenBank/DDBJ whole genome shotgun (WGS) entry which is preliminary data.</text>
</comment>
<evidence type="ECO:0000259" key="2">
    <source>
        <dbReference type="PROSITE" id="PS50157"/>
    </source>
</evidence>
<keyword evidence="4" id="KW-1185">Reference proteome</keyword>
<feature type="domain" description="C2H2-type" evidence="2">
    <location>
        <begin position="9"/>
        <end position="36"/>
    </location>
</feature>
<protein>
    <recommendedName>
        <fullName evidence="2">C2H2-type domain-containing protein</fullName>
    </recommendedName>
</protein>
<dbReference type="PROSITE" id="PS50157">
    <property type="entry name" value="ZINC_FINGER_C2H2_2"/>
    <property type="match status" value="3"/>
</dbReference>
<dbReference type="Pfam" id="PF13912">
    <property type="entry name" value="zf-C2H2_6"/>
    <property type="match status" value="3"/>
</dbReference>
<evidence type="ECO:0000313" key="3">
    <source>
        <dbReference type="EMBL" id="KAJ8774927.1"/>
    </source>
</evidence>
<reference evidence="3 4" key="1">
    <citation type="submission" date="2021-09" db="EMBL/GenBank/DDBJ databases">
        <title>Genomic insights and catalytic innovation underlie evolution of tropane alkaloids biosynthesis.</title>
        <authorList>
            <person name="Wang Y.-J."/>
            <person name="Tian T."/>
            <person name="Huang J.-P."/>
            <person name="Huang S.-X."/>
        </authorList>
    </citation>
    <scope>NUCLEOTIDE SEQUENCE [LARGE SCALE GENOMIC DNA]</scope>
    <source>
        <strain evidence="3">KIB-2018</strain>
        <tissue evidence="3">Leaf</tissue>
    </source>
</reference>
<dbReference type="AlphaFoldDB" id="A0AAV8U6J6"/>
<organism evidence="3 4">
    <name type="scientific">Erythroxylum novogranatense</name>
    <dbReference type="NCBI Taxonomy" id="1862640"/>
    <lineage>
        <taxon>Eukaryota</taxon>
        <taxon>Viridiplantae</taxon>
        <taxon>Streptophyta</taxon>
        <taxon>Embryophyta</taxon>
        <taxon>Tracheophyta</taxon>
        <taxon>Spermatophyta</taxon>
        <taxon>Magnoliopsida</taxon>
        <taxon>eudicotyledons</taxon>
        <taxon>Gunneridae</taxon>
        <taxon>Pentapetalae</taxon>
        <taxon>rosids</taxon>
        <taxon>fabids</taxon>
        <taxon>Malpighiales</taxon>
        <taxon>Erythroxylaceae</taxon>
        <taxon>Erythroxylum</taxon>
    </lineage>
</organism>
<dbReference type="GO" id="GO:0008270">
    <property type="term" value="F:zinc ion binding"/>
    <property type="evidence" value="ECO:0007669"/>
    <property type="project" value="UniProtKB-KW"/>
</dbReference>